<evidence type="ECO:0000256" key="3">
    <source>
        <dbReference type="ARBA" id="ARBA00022664"/>
    </source>
</evidence>
<comment type="similarity">
    <text evidence="2">Belongs to the fl(2)d family.</text>
</comment>
<feature type="region of interest" description="Disordered" evidence="7">
    <location>
        <begin position="1"/>
        <end position="22"/>
    </location>
</feature>
<evidence type="ECO:0000256" key="2">
    <source>
        <dbReference type="ARBA" id="ARBA00010313"/>
    </source>
</evidence>
<evidence type="ECO:0000256" key="6">
    <source>
        <dbReference type="SAM" id="Coils"/>
    </source>
</evidence>
<dbReference type="GO" id="GO:0016556">
    <property type="term" value="P:mRNA modification"/>
    <property type="evidence" value="ECO:0007669"/>
    <property type="project" value="InterPro"/>
</dbReference>
<protein>
    <recommendedName>
        <fullName evidence="10">Pre-mRNA-splicing regulator WTAP</fullName>
    </recommendedName>
</protein>
<feature type="coiled-coil region" evidence="6">
    <location>
        <begin position="153"/>
        <end position="265"/>
    </location>
</feature>
<keyword evidence="5" id="KW-0539">Nucleus</keyword>
<dbReference type="GO" id="GO:0008380">
    <property type="term" value="P:RNA splicing"/>
    <property type="evidence" value="ECO:0007669"/>
    <property type="project" value="UniProtKB-KW"/>
</dbReference>
<keyword evidence="6" id="KW-0175">Coiled coil</keyword>
<comment type="subcellular location">
    <subcellularLocation>
        <location evidence="1">Nucleus</location>
    </subcellularLocation>
</comment>
<accession>A0AAN8WY12</accession>
<evidence type="ECO:0000313" key="8">
    <source>
        <dbReference type="EMBL" id="KAK7074430.1"/>
    </source>
</evidence>
<sequence length="506" mass="55114">MSGDGVEEDQVSKVEASAPISNTIVSTTTTTCSSATVGTLSVTNTTVTNSTVESVSLNSPLSTSVSAALTPITPPTTASASAATTVTPAASWSSPTRAVVTPQHTPEEEGEEESSVTGDASCAPERVYISPEQLSTISKEEFAEKWALQEKFLDCLQNRMEALEREVEELHGARENEERLKGQLAELQRKEQYHIMRLSSKEHELQDMGAQIQELKNMSAGVGGLRNCLLDPAVNLLFERLKRDLDSARSKMEETQNELSAWKFTPDSNTGKQLMAKCRLLIKENEELGRMITSGRLAKLEGELALQRNFSEELKKSQSELDEFLLEMDEDTEGMQGTIYYLQQQLRQAKERIAQLNLQLPVNQTSSSQPGDDNSCQMLLEDGSGELNNEVERTEVSLVPQPNGDATHDESQTNSENFDMDTTAAAPPPLTNGRKRTQSEIDGGMQGGDMGEGGLVVVDGREDLTSVNDGDGLPPQKRTRTEGDTEVGVCGEEESTVVENGVMESE</sequence>
<evidence type="ECO:0000256" key="7">
    <source>
        <dbReference type="SAM" id="MobiDB-lite"/>
    </source>
</evidence>
<dbReference type="GO" id="GO:0000381">
    <property type="term" value="P:regulation of alternative mRNA splicing, via spliceosome"/>
    <property type="evidence" value="ECO:0007669"/>
    <property type="project" value="InterPro"/>
</dbReference>
<dbReference type="PANTHER" id="PTHR15217:SF0">
    <property type="entry name" value="PRE-MRNA-SPLICING REGULATOR WTAP"/>
    <property type="match status" value="1"/>
</dbReference>
<comment type="caution">
    <text evidence="8">The sequence shown here is derived from an EMBL/GenBank/DDBJ whole genome shotgun (WGS) entry which is preliminary data.</text>
</comment>
<evidence type="ECO:0000313" key="9">
    <source>
        <dbReference type="Proteomes" id="UP001381693"/>
    </source>
</evidence>
<dbReference type="Pfam" id="PF17098">
    <property type="entry name" value="Wtap"/>
    <property type="match status" value="1"/>
</dbReference>
<dbReference type="PANTHER" id="PTHR15217">
    <property type="entry name" value="WILMS' TUMOR 1-ASSOCIATING PROTEIN"/>
    <property type="match status" value="1"/>
</dbReference>
<dbReference type="Proteomes" id="UP001381693">
    <property type="component" value="Unassembled WGS sequence"/>
</dbReference>
<gene>
    <name evidence="8" type="ORF">SK128_028425</name>
</gene>
<organism evidence="8 9">
    <name type="scientific">Halocaridina rubra</name>
    <name type="common">Hawaiian red shrimp</name>
    <dbReference type="NCBI Taxonomy" id="373956"/>
    <lineage>
        <taxon>Eukaryota</taxon>
        <taxon>Metazoa</taxon>
        <taxon>Ecdysozoa</taxon>
        <taxon>Arthropoda</taxon>
        <taxon>Crustacea</taxon>
        <taxon>Multicrustacea</taxon>
        <taxon>Malacostraca</taxon>
        <taxon>Eumalacostraca</taxon>
        <taxon>Eucarida</taxon>
        <taxon>Decapoda</taxon>
        <taxon>Pleocyemata</taxon>
        <taxon>Caridea</taxon>
        <taxon>Atyoidea</taxon>
        <taxon>Atyidae</taxon>
        <taxon>Halocaridina</taxon>
    </lineage>
</organism>
<dbReference type="AlphaFoldDB" id="A0AAN8WY12"/>
<evidence type="ECO:0008006" key="10">
    <source>
        <dbReference type="Google" id="ProtNLM"/>
    </source>
</evidence>
<reference evidence="8 9" key="1">
    <citation type="submission" date="2023-11" db="EMBL/GenBank/DDBJ databases">
        <title>Halocaridina rubra genome assembly.</title>
        <authorList>
            <person name="Smith C."/>
        </authorList>
    </citation>
    <scope>NUCLEOTIDE SEQUENCE [LARGE SCALE GENOMIC DNA]</scope>
    <source>
        <strain evidence="8">EP-1</strain>
        <tissue evidence="8">Whole</tissue>
    </source>
</reference>
<dbReference type="InterPro" id="IPR033757">
    <property type="entry name" value="WTAP"/>
</dbReference>
<feature type="region of interest" description="Disordered" evidence="7">
    <location>
        <begin position="361"/>
        <end position="380"/>
    </location>
</feature>
<dbReference type="EMBL" id="JAXCGZ010011600">
    <property type="protein sequence ID" value="KAK7074430.1"/>
    <property type="molecule type" value="Genomic_DNA"/>
</dbReference>
<feature type="compositionally biased region" description="Polar residues" evidence="7">
    <location>
        <begin position="361"/>
        <end position="377"/>
    </location>
</feature>
<evidence type="ECO:0000256" key="1">
    <source>
        <dbReference type="ARBA" id="ARBA00004123"/>
    </source>
</evidence>
<feature type="region of interest" description="Disordered" evidence="7">
    <location>
        <begin position="396"/>
        <end position="506"/>
    </location>
</feature>
<keyword evidence="9" id="KW-1185">Reference proteome</keyword>
<feature type="region of interest" description="Disordered" evidence="7">
    <location>
        <begin position="75"/>
        <end position="120"/>
    </location>
</feature>
<evidence type="ECO:0000256" key="4">
    <source>
        <dbReference type="ARBA" id="ARBA00023187"/>
    </source>
</evidence>
<evidence type="ECO:0000256" key="5">
    <source>
        <dbReference type="ARBA" id="ARBA00023242"/>
    </source>
</evidence>
<proteinExistence type="inferred from homology"/>
<dbReference type="GO" id="GO:0005634">
    <property type="term" value="C:nucleus"/>
    <property type="evidence" value="ECO:0007669"/>
    <property type="project" value="UniProtKB-SubCell"/>
</dbReference>
<name>A0AAN8WY12_HALRR</name>
<feature type="compositionally biased region" description="Low complexity" evidence="7">
    <location>
        <begin position="75"/>
        <end position="96"/>
    </location>
</feature>
<keyword evidence="3" id="KW-0507">mRNA processing</keyword>
<feature type="compositionally biased region" description="Gly residues" evidence="7">
    <location>
        <begin position="444"/>
        <end position="454"/>
    </location>
</feature>
<keyword evidence="4" id="KW-0508">mRNA splicing</keyword>
<dbReference type="GO" id="GO:0006397">
    <property type="term" value="P:mRNA processing"/>
    <property type="evidence" value="ECO:0007669"/>
    <property type="project" value="UniProtKB-KW"/>
</dbReference>